<sequence length="107" mass="12275">MSAAEGLGKEKEQARLLVEDAAREPRFRPTGVFRKEQRWQKQTSGRRTAVAVFAGEDPLHLRARSREEEARPAELRGCAGFEGREAETDDQADTKYDRKVRRIFTKI</sequence>
<protein>
    <submittedName>
        <fullName evidence="2">Uncharacterized protein</fullName>
    </submittedName>
</protein>
<proteinExistence type="predicted"/>
<feature type="compositionally biased region" description="Basic and acidic residues" evidence="1">
    <location>
        <begin position="27"/>
        <end position="39"/>
    </location>
</feature>
<accession>G5BMK8</accession>
<reference evidence="2 3" key="1">
    <citation type="journal article" date="2011" name="Nature">
        <title>Genome sequencing reveals insights into physiology and longevity of the naked mole rat.</title>
        <authorList>
            <person name="Kim E.B."/>
            <person name="Fang X."/>
            <person name="Fushan A.A."/>
            <person name="Huang Z."/>
            <person name="Lobanov A.V."/>
            <person name="Han L."/>
            <person name="Marino S.M."/>
            <person name="Sun X."/>
            <person name="Turanov A.A."/>
            <person name="Yang P."/>
            <person name="Yim S.H."/>
            <person name="Zhao X."/>
            <person name="Kasaikina M.V."/>
            <person name="Stoletzki N."/>
            <person name="Peng C."/>
            <person name="Polak P."/>
            <person name="Xiong Z."/>
            <person name="Kiezun A."/>
            <person name="Zhu Y."/>
            <person name="Chen Y."/>
            <person name="Kryukov G.V."/>
            <person name="Zhang Q."/>
            <person name="Peshkin L."/>
            <person name="Yang L."/>
            <person name="Bronson R.T."/>
            <person name="Buffenstein R."/>
            <person name="Wang B."/>
            <person name="Han C."/>
            <person name="Li Q."/>
            <person name="Chen L."/>
            <person name="Zhao W."/>
            <person name="Sunyaev S.R."/>
            <person name="Park T.J."/>
            <person name="Zhang G."/>
            <person name="Wang J."/>
            <person name="Gladyshev V.N."/>
        </authorList>
    </citation>
    <scope>NUCLEOTIDE SEQUENCE [LARGE SCALE GENOMIC DNA]</scope>
</reference>
<organism evidence="2 3">
    <name type="scientific">Heterocephalus glaber</name>
    <name type="common">Naked mole rat</name>
    <dbReference type="NCBI Taxonomy" id="10181"/>
    <lineage>
        <taxon>Eukaryota</taxon>
        <taxon>Metazoa</taxon>
        <taxon>Chordata</taxon>
        <taxon>Craniata</taxon>
        <taxon>Vertebrata</taxon>
        <taxon>Euteleostomi</taxon>
        <taxon>Mammalia</taxon>
        <taxon>Eutheria</taxon>
        <taxon>Euarchontoglires</taxon>
        <taxon>Glires</taxon>
        <taxon>Rodentia</taxon>
        <taxon>Hystricomorpha</taxon>
        <taxon>Bathyergidae</taxon>
        <taxon>Heterocephalus</taxon>
    </lineage>
</organism>
<dbReference type="Proteomes" id="UP000006813">
    <property type="component" value="Unassembled WGS sequence"/>
</dbReference>
<feature type="compositionally biased region" description="Basic and acidic residues" evidence="1">
    <location>
        <begin position="7"/>
        <end position="22"/>
    </location>
</feature>
<feature type="region of interest" description="Disordered" evidence="1">
    <location>
        <begin position="27"/>
        <end position="46"/>
    </location>
</feature>
<evidence type="ECO:0000313" key="2">
    <source>
        <dbReference type="EMBL" id="EHB10519.1"/>
    </source>
</evidence>
<dbReference type="EMBL" id="JH171101">
    <property type="protein sequence ID" value="EHB10519.1"/>
    <property type="molecule type" value="Genomic_DNA"/>
</dbReference>
<evidence type="ECO:0000313" key="3">
    <source>
        <dbReference type="Proteomes" id="UP000006813"/>
    </source>
</evidence>
<dbReference type="InParanoid" id="G5BMK8"/>
<gene>
    <name evidence="2" type="ORF">GW7_21601</name>
</gene>
<dbReference type="AlphaFoldDB" id="G5BMK8"/>
<evidence type="ECO:0000256" key="1">
    <source>
        <dbReference type="SAM" id="MobiDB-lite"/>
    </source>
</evidence>
<feature type="region of interest" description="Disordered" evidence="1">
    <location>
        <begin position="1"/>
        <end position="22"/>
    </location>
</feature>
<name>G5BMK8_HETGA</name>